<feature type="chain" id="PRO_5020399448" description="FAS1 domain-containing protein" evidence="3">
    <location>
        <begin position="23"/>
        <end position="216"/>
    </location>
</feature>
<dbReference type="InterPro" id="IPR036378">
    <property type="entry name" value="FAS1_dom_sf"/>
</dbReference>
<evidence type="ECO:0000256" key="1">
    <source>
        <dbReference type="ARBA" id="ARBA00022729"/>
    </source>
</evidence>
<feature type="domain" description="FAS1" evidence="4">
    <location>
        <begin position="65"/>
        <end position="212"/>
    </location>
</feature>
<dbReference type="InterPro" id="IPR000782">
    <property type="entry name" value="FAS1_domain"/>
</dbReference>
<comment type="caution">
    <text evidence="5">The sequence shown here is derived from an EMBL/GenBank/DDBJ whole genome shotgun (WGS) entry which is preliminary data.</text>
</comment>
<feature type="signal peptide" evidence="3">
    <location>
        <begin position="1"/>
        <end position="22"/>
    </location>
</feature>
<dbReference type="EMBL" id="NAJL01000019">
    <property type="protein sequence ID" value="TKA28150.1"/>
    <property type="molecule type" value="Genomic_DNA"/>
</dbReference>
<accession>A0A4U0TZW2</accession>
<evidence type="ECO:0000256" key="2">
    <source>
        <dbReference type="SAM" id="MobiDB-lite"/>
    </source>
</evidence>
<dbReference type="Proteomes" id="UP000308549">
    <property type="component" value="Unassembled WGS sequence"/>
</dbReference>
<evidence type="ECO:0000313" key="6">
    <source>
        <dbReference type="Proteomes" id="UP000308549"/>
    </source>
</evidence>
<organism evidence="5 6">
    <name type="scientific">Salinomyces thailandicus</name>
    <dbReference type="NCBI Taxonomy" id="706561"/>
    <lineage>
        <taxon>Eukaryota</taxon>
        <taxon>Fungi</taxon>
        <taxon>Dikarya</taxon>
        <taxon>Ascomycota</taxon>
        <taxon>Pezizomycotina</taxon>
        <taxon>Dothideomycetes</taxon>
        <taxon>Dothideomycetidae</taxon>
        <taxon>Mycosphaerellales</taxon>
        <taxon>Teratosphaeriaceae</taxon>
        <taxon>Salinomyces</taxon>
    </lineage>
</organism>
<dbReference type="AlphaFoldDB" id="A0A4U0TZW2"/>
<gene>
    <name evidence="5" type="ORF">B0A50_04121</name>
</gene>
<protein>
    <recommendedName>
        <fullName evidence="4">FAS1 domain-containing protein</fullName>
    </recommendedName>
</protein>
<reference evidence="5 6" key="1">
    <citation type="submission" date="2017-03" db="EMBL/GenBank/DDBJ databases">
        <title>Genomes of endolithic fungi from Antarctica.</title>
        <authorList>
            <person name="Coleine C."/>
            <person name="Masonjones S."/>
            <person name="Stajich J.E."/>
        </authorList>
    </citation>
    <scope>NUCLEOTIDE SEQUENCE [LARGE SCALE GENOMIC DNA]</scope>
    <source>
        <strain evidence="5 6">CCFEE 6315</strain>
    </source>
</reference>
<dbReference type="SUPFAM" id="SSF82153">
    <property type="entry name" value="FAS1 domain"/>
    <property type="match status" value="1"/>
</dbReference>
<evidence type="ECO:0000259" key="4">
    <source>
        <dbReference type="PROSITE" id="PS50213"/>
    </source>
</evidence>
<name>A0A4U0TZW2_9PEZI</name>
<dbReference type="PANTHER" id="PTHR28156:SF1">
    <property type="entry name" value="FAS1 DOMAIN-CONTAINING PROTEIN YDR262W"/>
    <property type="match status" value="1"/>
</dbReference>
<sequence length="216" mass="23205">MKTYTLATSLLTSGLLVATSQAQLVPFFSKPSAPARPASNQQPMAGIQLPPSSSGDTPNAPPNGDVILSDVIGNEKSINIFAGFTRDITSVSNRLDTTALNTTVLAPVNSAVSSLPRKPWEDPEDYNRLGAAAYEGQEGSNRASQNLKRFAQAHVIPTSPWKEGEKVKNMGGTELWWENQNGKAVIKPGEIEVERVVNKVANGEVWMLKGVLNYAS</sequence>
<dbReference type="PROSITE" id="PS50213">
    <property type="entry name" value="FAS1"/>
    <property type="match status" value="1"/>
</dbReference>
<evidence type="ECO:0000313" key="5">
    <source>
        <dbReference type="EMBL" id="TKA28150.1"/>
    </source>
</evidence>
<feature type="region of interest" description="Disordered" evidence="2">
    <location>
        <begin position="31"/>
        <end position="65"/>
    </location>
</feature>
<keyword evidence="1 3" id="KW-0732">Signal</keyword>
<dbReference type="InterPro" id="IPR040200">
    <property type="entry name" value="Mug57-like"/>
</dbReference>
<dbReference type="PANTHER" id="PTHR28156">
    <property type="entry name" value="FAS1 DOMAIN-CONTAINING PROTEIN YDR262W"/>
    <property type="match status" value="1"/>
</dbReference>
<dbReference type="Gene3D" id="2.30.180.10">
    <property type="entry name" value="FAS1 domain"/>
    <property type="match status" value="1"/>
</dbReference>
<proteinExistence type="predicted"/>
<dbReference type="OrthoDB" id="5551751at2759"/>
<evidence type="ECO:0000256" key="3">
    <source>
        <dbReference type="SAM" id="SignalP"/>
    </source>
</evidence>
<keyword evidence="6" id="KW-1185">Reference proteome</keyword>